<keyword evidence="5 8" id="KW-0418">Kinase</keyword>
<dbReference type="PIRSF" id="PIRSF000538">
    <property type="entry name" value="GlpK"/>
    <property type="match status" value="1"/>
</dbReference>
<dbReference type="InterPro" id="IPR043129">
    <property type="entry name" value="ATPase_NBD"/>
</dbReference>
<evidence type="ECO:0000256" key="4">
    <source>
        <dbReference type="ARBA" id="ARBA00022741"/>
    </source>
</evidence>
<name>A0ABN0XND9_9ALTE</name>
<evidence type="ECO:0000256" key="2">
    <source>
        <dbReference type="ARBA" id="ARBA00022629"/>
    </source>
</evidence>
<proteinExistence type="inferred from homology"/>
<evidence type="ECO:0000259" key="11">
    <source>
        <dbReference type="Pfam" id="PF00370"/>
    </source>
</evidence>
<dbReference type="InterPro" id="IPR018483">
    <property type="entry name" value="Carb_kinase_FGGY_CS"/>
</dbReference>
<accession>A0ABN0XND9</accession>
<dbReference type="RefSeq" id="WP_343846861.1">
    <property type="nucleotide sequence ID" value="NZ_BAAAEI010000023.1"/>
</dbReference>
<reference evidence="13 14" key="1">
    <citation type="journal article" date="2019" name="Int. J. Syst. Evol. Microbiol.">
        <title>The Global Catalogue of Microorganisms (GCM) 10K type strain sequencing project: providing services to taxonomists for standard genome sequencing and annotation.</title>
        <authorList>
            <consortium name="The Broad Institute Genomics Platform"/>
            <consortium name="The Broad Institute Genome Sequencing Center for Infectious Disease"/>
            <person name="Wu L."/>
            <person name="Ma J."/>
        </authorList>
    </citation>
    <scope>NUCLEOTIDE SEQUENCE [LARGE SCALE GENOMIC DNA]</scope>
    <source>
        <strain evidence="13 14">JCM 13378</strain>
    </source>
</reference>
<dbReference type="NCBIfam" id="TIGR01312">
    <property type="entry name" value="XylB"/>
    <property type="match status" value="1"/>
</dbReference>
<comment type="caution">
    <text evidence="13">The sequence shown here is derived from an EMBL/GenBank/DDBJ whole genome shotgun (WGS) entry which is preliminary data.</text>
</comment>
<evidence type="ECO:0000313" key="13">
    <source>
        <dbReference type="EMBL" id="GAA0368708.1"/>
    </source>
</evidence>
<comment type="similarity">
    <text evidence="1 8 9">Belongs to the FGGY kinase family.</text>
</comment>
<feature type="domain" description="Carbohydrate kinase FGGY C-terminal" evidence="12">
    <location>
        <begin position="249"/>
        <end position="436"/>
    </location>
</feature>
<comment type="catalytic activity">
    <reaction evidence="8 10">
        <text>D-xylulose + ATP = D-xylulose 5-phosphate + ADP + H(+)</text>
        <dbReference type="Rhea" id="RHEA:10964"/>
        <dbReference type="ChEBI" id="CHEBI:15378"/>
        <dbReference type="ChEBI" id="CHEBI:17140"/>
        <dbReference type="ChEBI" id="CHEBI:30616"/>
        <dbReference type="ChEBI" id="CHEBI:57737"/>
        <dbReference type="ChEBI" id="CHEBI:456216"/>
        <dbReference type="EC" id="2.7.1.17"/>
    </reaction>
</comment>
<evidence type="ECO:0000256" key="7">
    <source>
        <dbReference type="ARBA" id="ARBA00023277"/>
    </source>
</evidence>
<evidence type="ECO:0000313" key="14">
    <source>
        <dbReference type="Proteomes" id="UP001501757"/>
    </source>
</evidence>
<keyword evidence="3 8" id="KW-0808">Transferase</keyword>
<dbReference type="SUPFAM" id="SSF53067">
    <property type="entry name" value="Actin-like ATPase domain"/>
    <property type="match status" value="2"/>
</dbReference>
<dbReference type="InterPro" id="IPR018484">
    <property type="entry name" value="FGGY_N"/>
</dbReference>
<dbReference type="EC" id="2.7.1.17" evidence="8 10"/>
<dbReference type="Pfam" id="PF02782">
    <property type="entry name" value="FGGY_C"/>
    <property type="match status" value="1"/>
</dbReference>
<comment type="function">
    <text evidence="8">Catalyzes the phosphorylation of D-xylulose to D-xylulose 5-phosphate.</text>
</comment>
<dbReference type="EMBL" id="BAAAEI010000023">
    <property type="protein sequence ID" value="GAA0368708.1"/>
    <property type="molecule type" value="Genomic_DNA"/>
</dbReference>
<evidence type="ECO:0000259" key="12">
    <source>
        <dbReference type="Pfam" id="PF02782"/>
    </source>
</evidence>
<evidence type="ECO:0000256" key="5">
    <source>
        <dbReference type="ARBA" id="ARBA00022777"/>
    </source>
</evidence>
<sequence length="483" mass="52491">MYLGIDLGTSGIKVIVLAEDGHIADSESHPLSVTRPRALWSEQDPEHWWQALDHCMTQLAARQALSGVKAIGLSGQMHGATLLDADHQVIRPAILWNDGRAHVQCQQLEAEVPDSRQITGNLAMPGFTAPKLLWLHQHEPQQFSRIAKVLLPKDYLQFRLTGQFVSDMSDAAGTLWLDVAKRCWSEKMLAACGLQPAQMPRLLEGNQIAGYLHQSLATRWHMPAVPVVAGAGDNAAGAIGVGLVRPGQAMLSLGTSGVYFAVSDGFLQNPQSAVHSFCHALPGTWHLMSVILSAASCLSWYADNIAKTAVQTLLDELHDYQADEKAPLFLPYLSGERTPHNQPQAQGVFFGLTHQTERVDLTYAVLEGVAFALAEGAEVLHATGLLPDEISLIGGGARSPYWRQLLADTLNRPLTFRQGGDVGPALGAARLAQLAMHPEQAVTDLCPPPPVVTVHQPNPTAHSRLAKRLTRFKALYQALDKHF</sequence>
<feature type="domain" description="Carbohydrate kinase FGGY N-terminal" evidence="11">
    <location>
        <begin position="1"/>
        <end position="240"/>
    </location>
</feature>
<keyword evidence="7 8" id="KW-0119">Carbohydrate metabolism</keyword>
<keyword evidence="6 8" id="KW-0067">ATP-binding</keyword>
<evidence type="ECO:0000256" key="10">
    <source>
        <dbReference type="RuleBase" id="RU364073"/>
    </source>
</evidence>
<dbReference type="Proteomes" id="UP001501757">
    <property type="component" value="Unassembled WGS sequence"/>
</dbReference>
<dbReference type="HAMAP" id="MF_02220">
    <property type="entry name" value="XylB"/>
    <property type="match status" value="1"/>
</dbReference>
<evidence type="ECO:0000256" key="6">
    <source>
        <dbReference type="ARBA" id="ARBA00022840"/>
    </source>
</evidence>
<feature type="binding site" evidence="8">
    <location>
        <begin position="77"/>
        <end position="78"/>
    </location>
    <ligand>
        <name>substrate</name>
    </ligand>
</feature>
<feature type="active site" description="Proton acceptor" evidence="8">
    <location>
        <position position="233"/>
    </location>
</feature>
<dbReference type="PANTHER" id="PTHR43095">
    <property type="entry name" value="SUGAR KINASE"/>
    <property type="match status" value="1"/>
</dbReference>
<keyword evidence="2 8" id="KW-0859">Xylose metabolism</keyword>
<dbReference type="InterPro" id="IPR000577">
    <property type="entry name" value="Carb_kinase_FGGY"/>
</dbReference>
<dbReference type="PANTHER" id="PTHR43095:SF6">
    <property type="entry name" value="XYLULOSE KINASE"/>
    <property type="match status" value="1"/>
</dbReference>
<dbReference type="PROSITE" id="PS00933">
    <property type="entry name" value="FGGY_KINASES_1"/>
    <property type="match status" value="1"/>
</dbReference>
<keyword evidence="4 8" id="KW-0547">Nucleotide-binding</keyword>
<dbReference type="Pfam" id="PF00370">
    <property type="entry name" value="FGGY_N"/>
    <property type="match status" value="1"/>
</dbReference>
<evidence type="ECO:0000256" key="1">
    <source>
        <dbReference type="ARBA" id="ARBA00009156"/>
    </source>
</evidence>
<organism evidence="13 14">
    <name type="scientific">Bowmanella denitrificans</name>
    <dbReference type="NCBI Taxonomy" id="366582"/>
    <lineage>
        <taxon>Bacteria</taxon>
        <taxon>Pseudomonadati</taxon>
        <taxon>Pseudomonadota</taxon>
        <taxon>Gammaproteobacteria</taxon>
        <taxon>Alteromonadales</taxon>
        <taxon>Alteromonadaceae</taxon>
        <taxon>Bowmanella</taxon>
    </lineage>
</organism>
<evidence type="ECO:0000256" key="8">
    <source>
        <dbReference type="HAMAP-Rule" id="MF_02220"/>
    </source>
</evidence>
<protein>
    <recommendedName>
        <fullName evidence="8 10">Xylulose kinase</fullName>
        <shortName evidence="8 10">Xylulokinase</shortName>
        <ecNumber evidence="8 10">2.7.1.17</ecNumber>
    </recommendedName>
</protein>
<dbReference type="InterPro" id="IPR050406">
    <property type="entry name" value="FGGY_Carb_Kinase"/>
</dbReference>
<evidence type="ECO:0000256" key="9">
    <source>
        <dbReference type="RuleBase" id="RU003733"/>
    </source>
</evidence>
<dbReference type="InterPro" id="IPR018485">
    <property type="entry name" value="FGGY_C"/>
</dbReference>
<feature type="site" description="Important for activity" evidence="8">
    <location>
        <position position="6"/>
    </location>
</feature>
<gene>
    <name evidence="8 10 13" type="primary">xylB</name>
    <name evidence="13" type="ORF">GCM10009092_36230</name>
</gene>
<dbReference type="CDD" id="cd07808">
    <property type="entry name" value="ASKHA_NBD_FGGY_EcXK-like"/>
    <property type="match status" value="1"/>
</dbReference>
<dbReference type="InterPro" id="IPR006000">
    <property type="entry name" value="Xylulokinase"/>
</dbReference>
<dbReference type="Gene3D" id="3.30.420.40">
    <property type="match status" value="2"/>
</dbReference>
<keyword evidence="14" id="KW-1185">Reference proteome</keyword>
<evidence type="ECO:0000256" key="3">
    <source>
        <dbReference type="ARBA" id="ARBA00022679"/>
    </source>
</evidence>
<dbReference type="PROSITE" id="PS00445">
    <property type="entry name" value="FGGY_KINASES_2"/>
    <property type="match status" value="1"/>
</dbReference>